<dbReference type="InterPro" id="IPR002178">
    <property type="entry name" value="PTS_EIIA_type-2_dom"/>
</dbReference>
<dbReference type="InterPro" id="IPR011608">
    <property type="entry name" value="PRD"/>
</dbReference>
<protein>
    <submittedName>
        <fullName evidence="9">Lichenan operon transcriptional antiterminator</fullName>
    </submittedName>
</protein>
<dbReference type="GO" id="GO:0008982">
    <property type="term" value="F:protein-N(PI)-phosphohistidine-sugar phosphotransferase activity"/>
    <property type="evidence" value="ECO:0007669"/>
    <property type="project" value="InterPro"/>
</dbReference>
<accession>A0A366EDP6</accession>
<dbReference type="SUPFAM" id="SSF63520">
    <property type="entry name" value="PTS-regulatory domain, PRD"/>
    <property type="match status" value="2"/>
</dbReference>
<evidence type="ECO:0000259" key="8">
    <source>
        <dbReference type="PROSITE" id="PS51372"/>
    </source>
</evidence>
<dbReference type="InterPro" id="IPR036390">
    <property type="entry name" value="WH_DNA-bd_sf"/>
</dbReference>
<dbReference type="Pfam" id="PF08279">
    <property type="entry name" value="HTH_11"/>
    <property type="match status" value="1"/>
</dbReference>
<name>A0A366EDP6_9BACI</name>
<feature type="domain" description="PRD" evidence="8">
    <location>
        <begin position="303"/>
        <end position="410"/>
    </location>
</feature>
<evidence type="ECO:0000313" key="10">
    <source>
        <dbReference type="Proteomes" id="UP000252254"/>
    </source>
</evidence>
<dbReference type="Gene3D" id="3.40.50.2300">
    <property type="match status" value="1"/>
</dbReference>
<sequence length="646" mass="74074">MITILTSRMKVILKELMATSAPLTSNKLADRIQVTSRTIRNDIKALNEVLFKSGGFIKSTRGKGYQLEVSDNSRFKDFLQNMSEKSLSNDTPASPEERVIFILRKLLLANGYIKLDDIADELYISKSTLNHYDLIEIKQILKRFKLTLESKPHYGIKVIGDEMQVRFCISEYVFNRTKVPIETHHSDDILPKEEIDKIYTIILQEVKANKIEMSDVALNNLSIHFAIACKRITSEKYVLLAQEEVEEIYHLMEYQVAKQIVAKIEAALHVSFPESEIAYIAIHLLGTKKIAKINIPPQEFDAFVDHDVREAIKEIIFKVDERLKLQLVEDHELFIALGLHLQPAVNRLRYGMNLRNPMLDEIKAKYPLAFEAAVLASKVLQERLAITIDEDEIGYIALHIGLAIFRKKMEQGVKRCIIVCATGSGSAMLLKYRLQSKYPNQLQVVDTIDYYRFNEVSLAQIDFIITTIPIETKLPIPVLYVNTILGSEDLQHIGHYLQSINKNKRGFLKEDLIFLHKDLQTKEAVIQYLSEKLVTAGYVTASFCHSVLERERLSTTSFGNMVAVPHPLEPFSPETFWTICTLKKPIDWEGNRVQFVCLLSIGEDKKTDLNHMYEHLIDIIEDEQKVKQLIQCEDNGQFIEMINGML</sequence>
<gene>
    <name evidence="9" type="ORF">DES48_103196</name>
</gene>
<dbReference type="SUPFAM" id="SSF46785">
    <property type="entry name" value="Winged helix' DNA-binding domain"/>
    <property type="match status" value="1"/>
</dbReference>
<dbReference type="Pfam" id="PF00359">
    <property type="entry name" value="PTS_EIIA_2"/>
    <property type="match status" value="1"/>
</dbReference>
<dbReference type="InterPro" id="IPR013011">
    <property type="entry name" value="PTS_EIIB_2"/>
</dbReference>
<dbReference type="CDD" id="cd05568">
    <property type="entry name" value="PTS_IIB_bgl_like"/>
    <property type="match status" value="1"/>
</dbReference>
<keyword evidence="10" id="KW-1185">Reference proteome</keyword>
<dbReference type="GO" id="GO:0006355">
    <property type="term" value="P:regulation of DNA-templated transcription"/>
    <property type="evidence" value="ECO:0007669"/>
    <property type="project" value="InterPro"/>
</dbReference>
<dbReference type="InterPro" id="IPR016152">
    <property type="entry name" value="PTrfase/Anion_transptr"/>
</dbReference>
<dbReference type="Proteomes" id="UP000252254">
    <property type="component" value="Unassembled WGS sequence"/>
</dbReference>
<evidence type="ECO:0000259" key="6">
    <source>
        <dbReference type="PROSITE" id="PS51094"/>
    </source>
</evidence>
<dbReference type="EMBL" id="QNRI01000003">
    <property type="protein sequence ID" value="RBO99869.1"/>
    <property type="molecule type" value="Genomic_DNA"/>
</dbReference>
<dbReference type="PANTHER" id="PTHR30185:SF13">
    <property type="entry name" value="LICABCH OPERON REGULATOR-RELATED"/>
    <property type="match status" value="1"/>
</dbReference>
<dbReference type="PROSITE" id="PS51372">
    <property type="entry name" value="PRD_2"/>
    <property type="match status" value="2"/>
</dbReference>
<feature type="domain" description="PTS EIIA type-2" evidence="6">
    <location>
        <begin position="506"/>
        <end position="645"/>
    </location>
</feature>
<dbReference type="InterPro" id="IPR036095">
    <property type="entry name" value="PTS_EIIB-like_sf"/>
</dbReference>
<keyword evidence="4" id="KW-0010">Activator</keyword>
<dbReference type="SUPFAM" id="SSF52794">
    <property type="entry name" value="PTS system IIB component-like"/>
    <property type="match status" value="1"/>
</dbReference>
<dbReference type="Gene3D" id="1.10.10.10">
    <property type="entry name" value="Winged helix-like DNA-binding domain superfamily/Winged helix DNA-binding domain"/>
    <property type="match status" value="1"/>
</dbReference>
<keyword evidence="3" id="KW-0805">Transcription regulation</keyword>
<dbReference type="STRING" id="200904.GCA_900168775_00133"/>
<evidence type="ECO:0000313" key="9">
    <source>
        <dbReference type="EMBL" id="RBO99869.1"/>
    </source>
</evidence>
<evidence type="ECO:0000256" key="2">
    <source>
        <dbReference type="ARBA" id="ARBA00022737"/>
    </source>
</evidence>
<dbReference type="InterPro" id="IPR007737">
    <property type="entry name" value="Mga_HTH"/>
</dbReference>
<organism evidence="9 10">
    <name type="scientific">Paraliobacillus ryukyuensis</name>
    <dbReference type="NCBI Taxonomy" id="200904"/>
    <lineage>
        <taxon>Bacteria</taxon>
        <taxon>Bacillati</taxon>
        <taxon>Bacillota</taxon>
        <taxon>Bacilli</taxon>
        <taxon>Bacillales</taxon>
        <taxon>Bacillaceae</taxon>
        <taxon>Paraliobacillus</taxon>
    </lineage>
</organism>
<dbReference type="InterPro" id="IPR050661">
    <property type="entry name" value="BglG_antiterminators"/>
</dbReference>
<dbReference type="Pfam" id="PF00874">
    <property type="entry name" value="PRD"/>
    <property type="match status" value="2"/>
</dbReference>
<reference evidence="9 10" key="1">
    <citation type="submission" date="2018-06" db="EMBL/GenBank/DDBJ databases">
        <title>Genomic Encyclopedia of Type Strains, Phase IV (KMG-IV): sequencing the most valuable type-strain genomes for metagenomic binning, comparative biology and taxonomic classification.</title>
        <authorList>
            <person name="Goeker M."/>
        </authorList>
    </citation>
    <scope>NUCLEOTIDE SEQUENCE [LARGE SCALE GENOMIC DNA]</scope>
    <source>
        <strain evidence="9 10">DSM 15140</strain>
    </source>
</reference>
<evidence type="ECO:0000256" key="5">
    <source>
        <dbReference type="ARBA" id="ARBA00023163"/>
    </source>
</evidence>
<dbReference type="Gene3D" id="1.10.1790.10">
    <property type="entry name" value="PRD domain"/>
    <property type="match status" value="2"/>
</dbReference>
<dbReference type="PROSITE" id="PS51099">
    <property type="entry name" value="PTS_EIIB_TYPE_2"/>
    <property type="match status" value="1"/>
</dbReference>
<dbReference type="InterPro" id="IPR036634">
    <property type="entry name" value="PRD_sf"/>
</dbReference>
<dbReference type="CDD" id="cd00211">
    <property type="entry name" value="PTS_IIA_fru"/>
    <property type="match status" value="1"/>
</dbReference>
<evidence type="ECO:0000256" key="4">
    <source>
        <dbReference type="ARBA" id="ARBA00023159"/>
    </source>
</evidence>
<dbReference type="Gene3D" id="3.40.930.10">
    <property type="entry name" value="Mannitol-specific EII, Chain A"/>
    <property type="match status" value="1"/>
</dbReference>
<dbReference type="PROSITE" id="PS51094">
    <property type="entry name" value="PTS_EIIA_TYPE_2"/>
    <property type="match status" value="1"/>
</dbReference>
<keyword evidence="2" id="KW-0677">Repeat</keyword>
<keyword evidence="1" id="KW-0808">Transferase</keyword>
<comment type="caution">
    <text evidence="9">The sequence shown here is derived from an EMBL/GenBank/DDBJ whole genome shotgun (WGS) entry which is preliminary data.</text>
</comment>
<evidence type="ECO:0000259" key="7">
    <source>
        <dbReference type="PROSITE" id="PS51099"/>
    </source>
</evidence>
<keyword evidence="5" id="KW-0804">Transcription</keyword>
<dbReference type="AlphaFoldDB" id="A0A366EDP6"/>
<proteinExistence type="predicted"/>
<dbReference type="GO" id="GO:0009401">
    <property type="term" value="P:phosphoenolpyruvate-dependent sugar phosphotransferase system"/>
    <property type="evidence" value="ECO:0007669"/>
    <property type="project" value="InterPro"/>
</dbReference>
<dbReference type="InterPro" id="IPR013196">
    <property type="entry name" value="HTH_11"/>
</dbReference>
<dbReference type="SUPFAM" id="SSF55804">
    <property type="entry name" value="Phoshotransferase/anion transport protein"/>
    <property type="match status" value="1"/>
</dbReference>
<evidence type="ECO:0000256" key="1">
    <source>
        <dbReference type="ARBA" id="ARBA00022679"/>
    </source>
</evidence>
<evidence type="ECO:0000256" key="3">
    <source>
        <dbReference type="ARBA" id="ARBA00023015"/>
    </source>
</evidence>
<dbReference type="PANTHER" id="PTHR30185">
    <property type="entry name" value="CRYPTIC BETA-GLUCOSIDE BGL OPERON ANTITERMINATOR"/>
    <property type="match status" value="1"/>
</dbReference>
<feature type="domain" description="PTS EIIB type-2" evidence="7">
    <location>
        <begin position="414"/>
        <end position="505"/>
    </location>
</feature>
<feature type="domain" description="PRD" evidence="8">
    <location>
        <begin position="186"/>
        <end position="294"/>
    </location>
</feature>
<dbReference type="InterPro" id="IPR036388">
    <property type="entry name" value="WH-like_DNA-bd_sf"/>
</dbReference>
<dbReference type="Pfam" id="PF05043">
    <property type="entry name" value="Mga"/>
    <property type="match status" value="1"/>
</dbReference>